<accession>A0A5A9X9F9</accession>
<dbReference type="RefSeq" id="WP_149308782.1">
    <property type="nucleotide sequence ID" value="NZ_SRSD01000009.1"/>
</dbReference>
<evidence type="ECO:0000313" key="1">
    <source>
        <dbReference type="EMBL" id="KAA0889078.1"/>
    </source>
</evidence>
<evidence type="ECO:0000313" key="2">
    <source>
        <dbReference type="Proteomes" id="UP000324298"/>
    </source>
</evidence>
<dbReference type="Proteomes" id="UP000324298">
    <property type="component" value="Unassembled WGS sequence"/>
</dbReference>
<name>A0A5A9X9F9_9BACT</name>
<comment type="caution">
    <text evidence="1">The sequence shown here is derived from an EMBL/GenBank/DDBJ whole genome shotgun (WGS) entry which is preliminary data.</text>
</comment>
<organism evidence="1 2">
    <name type="scientific">Oryzomonas rubra</name>
    <dbReference type="NCBI Taxonomy" id="2509454"/>
    <lineage>
        <taxon>Bacteria</taxon>
        <taxon>Pseudomonadati</taxon>
        <taxon>Thermodesulfobacteriota</taxon>
        <taxon>Desulfuromonadia</taxon>
        <taxon>Geobacterales</taxon>
        <taxon>Geobacteraceae</taxon>
        <taxon>Oryzomonas</taxon>
    </lineage>
</organism>
<dbReference type="OrthoDB" id="9814045at2"/>
<gene>
    <name evidence="1" type="ORF">ET418_14610</name>
</gene>
<dbReference type="AlphaFoldDB" id="A0A5A9X9F9"/>
<reference evidence="1 2" key="1">
    <citation type="submission" date="2019-04" db="EMBL/GenBank/DDBJ databases">
        <title>Geobacter ruber sp. nov., ferric-reducing bacteria isolated from paddy soil.</title>
        <authorList>
            <person name="Xu Z."/>
            <person name="Masuda Y."/>
            <person name="Itoh H."/>
            <person name="Senoo K."/>
        </authorList>
    </citation>
    <scope>NUCLEOTIDE SEQUENCE [LARGE SCALE GENOMIC DNA]</scope>
    <source>
        <strain evidence="1 2">Red88</strain>
    </source>
</reference>
<keyword evidence="2" id="KW-1185">Reference proteome</keyword>
<proteinExistence type="predicted"/>
<dbReference type="EMBL" id="SRSD01000009">
    <property type="protein sequence ID" value="KAA0889078.1"/>
    <property type="molecule type" value="Genomic_DNA"/>
</dbReference>
<sequence>MKTFRWNHEKNEQLKVEREVSFEEIVLALEGDGLLDILRHPNESKYPNQCILVVALDGYIYLVPFVEEADYYFLKTIIPSRKATRDYLAGGTRNEKS</sequence>
<protein>
    <submittedName>
        <fullName evidence="1">Toxin</fullName>
    </submittedName>
</protein>